<keyword evidence="5" id="KW-1185">Reference proteome</keyword>
<sequence length="190" mass="21199">MTEEALDKKAAALQAALELIAEQGFHGAPMSRIAERAGIGVGTIYRYFASKDDLINALYIEIKSRLTRSILKGYSEQLPVREGFQHLLDALVRYCVAHPAELAFAEQYENSPLITAVTRAELLRLFQPIQDLFRRALAEQLLKELPFEMIGALVYSSVTALAKLQLSGAMQLGDPRYETGLAAIWDMIKR</sequence>
<proteinExistence type="predicted"/>
<dbReference type="InterPro" id="IPR036271">
    <property type="entry name" value="Tet_transcr_reg_TetR-rel_C_sf"/>
</dbReference>
<dbReference type="InterPro" id="IPR054422">
    <property type="entry name" value="TetR-like_HI_0893_C"/>
</dbReference>
<dbReference type="PRINTS" id="PR00455">
    <property type="entry name" value="HTHTETR"/>
</dbReference>
<comment type="caution">
    <text evidence="4">The sequence shown here is derived from an EMBL/GenBank/DDBJ whole genome shotgun (WGS) entry which is preliminary data.</text>
</comment>
<dbReference type="Proteomes" id="UP000295008">
    <property type="component" value="Unassembled WGS sequence"/>
</dbReference>
<evidence type="ECO:0000313" key="4">
    <source>
        <dbReference type="EMBL" id="TCL76990.1"/>
    </source>
</evidence>
<dbReference type="InterPro" id="IPR009057">
    <property type="entry name" value="Homeodomain-like_sf"/>
</dbReference>
<dbReference type="OrthoDB" id="6430772at2"/>
<evidence type="ECO:0000256" key="1">
    <source>
        <dbReference type="ARBA" id="ARBA00023125"/>
    </source>
</evidence>
<dbReference type="PANTHER" id="PTHR30055:SF207">
    <property type="entry name" value="HTH-TYPE TRANSCRIPTIONAL REPRESSOR FATR"/>
    <property type="match status" value="1"/>
</dbReference>
<dbReference type="Pfam" id="PF22604">
    <property type="entry name" value="TetR_HI_0893_C"/>
    <property type="match status" value="1"/>
</dbReference>
<accession>A0A4R1SD79</accession>
<feature type="DNA-binding region" description="H-T-H motif" evidence="2">
    <location>
        <begin position="29"/>
        <end position="48"/>
    </location>
</feature>
<name>A0A4R1SD79_HYDET</name>
<protein>
    <submittedName>
        <fullName evidence="4">TetR family transcriptional regulator</fullName>
    </submittedName>
</protein>
<feature type="domain" description="HTH tetR-type" evidence="3">
    <location>
        <begin position="6"/>
        <end position="66"/>
    </location>
</feature>
<dbReference type="Gene3D" id="1.10.357.10">
    <property type="entry name" value="Tetracycline Repressor, domain 2"/>
    <property type="match status" value="1"/>
</dbReference>
<dbReference type="AlphaFoldDB" id="A0A4R1SD79"/>
<dbReference type="RefSeq" id="WP_132012375.1">
    <property type="nucleotide sequence ID" value="NZ_SLUN01000001.1"/>
</dbReference>
<dbReference type="GO" id="GO:0003700">
    <property type="term" value="F:DNA-binding transcription factor activity"/>
    <property type="evidence" value="ECO:0007669"/>
    <property type="project" value="TreeGrafter"/>
</dbReference>
<reference evidence="4 5" key="1">
    <citation type="submission" date="2019-03" db="EMBL/GenBank/DDBJ databases">
        <title>Genomic Encyclopedia of Type Strains, Phase IV (KMG-IV): sequencing the most valuable type-strain genomes for metagenomic binning, comparative biology and taxonomic classification.</title>
        <authorList>
            <person name="Goeker M."/>
        </authorList>
    </citation>
    <scope>NUCLEOTIDE SEQUENCE [LARGE SCALE GENOMIC DNA]</scope>
    <source>
        <strain evidence="4 5">LX-B</strain>
    </source>
</reference>
<dbReference type="EMBL" id="SLUN01000001">
    <property type="protein sequence ID" value="TCL76990.1"/>
    <property type="molecule type" value="Genomic_DNA"/>
</dbReference>
<dbReference type="InterPro" id="IPR001647">
    <property type="entry name" value="HTH_TetR"/>
</dbReference>
<dbReference type="PANTHER" id="PTHR30055">
    <property type="entry name" value="HTH-TYPE TRANSCRIPTIONAL REGULATOR RUTR"/>
    <property type="match status" value="1"/>
</dbReference>
<gene>
    <name evidence="4" type="ORF">EDC14_1001275</name>
</gene>
<dbReference type="PROSITE" id="PS50977">
    <property type="entry name" value="HTH_TETR_2"/>
    <property type="match status" value="1"/>
</dbReference>
<dbReference type="Pfam" id="PF00440">
    <property type="entry name" value="TetR_N"/>
    <property type="match status" value="1"/>
</dbReference>
<dbReference type="SUPFAM" id="SSF48498">
    <property type="entry name" value="Tetracyclin repressor-like, C-terminal domain"/>
    <property type="match status" value="1"/>
</dbReference>
<evidence type="ECO:0000313" key="5">
    <source>
        <dbReference type="Proteomes" id="UP000295008"/>
    </source>
</evidence>
<evidence type="ECO:0000256" key="2">
    <source>
        <dbReference type="PROSITE-ProRule" id="PRU00335"/>
    </source>
</evidence>
<keyword evidence="1 2" id="KW-0238">DNA-binding</keyword>
<dbReference type="SUPFAM" id="SSF46689">
    <property type="entry name" value="Homeodomain-like"/>
    <property type="match status" value="1"/>
</dbReference>
<organism evidence="4 5">
    <name type="scientific">Hydrogenispora ethanolica</name>
    <dbReference type="NCBI Taxonomy" id="1082276"/>
    <lineage>
        <taxon>Bacteria</taxon>
        <taxon>Bacillati</taxon>
        <taxon>Bacillota</taxon>
        <taxon>Hydrogenispora</taxon>
    </lineage>
</organism>
<dbReference type="InterPro" id="IPR050109">
    <property type="entry name" value="HTH-type_TetR-like_transc_reg"/>
</dbReference>
<dbReference type="GO" id="GO:0000976">
    <property type="term" value="F:transcription cis-regulatory region binding"/>
    <property type="evidence" value="ECO:0007669"/>
    <property type="project" value="TreeGrafter"/>
</dbReference>
<evidence type="ECO:0000259" key="3">
    <source>
        <dbReference type="PROSITE" id="PS50977"/>
    </source>
</evidence>